<dbReference type="EMBL" id="JAHDVG010000463">
    <property type="protein sequence ID" value="KAH1186346.1"/>
    <property type="molecule type" value="Genomic_DNA"/>
</dbReference>
<accession>A0A9D4BA02</accession>
<name>A0A9D4BA02_9SAUR</name>
<proteinExistence type="predicted"/>
<dbReference type="Proteomes" id="UP000827986">
    <property type="component" value="Unassembled WGS sequence"/>
</dbReference>
<reference evidence="1" key="1">
    <citation type="submission" date="2021-09" db="EMBL/GenBank/DDBJ databases">
        <title>The genome of Mauremys mutica provides insights into the evolution of semi-aquatic lifestyle.</title>
        <authorList>
            <person name="Gong S."/>
            <person name="Gao Y."/>
        </authorList>
    </citation>
    <scope>NUCLEOTIDE SEQUENCE</scope>
    <source>
        <strain evidence="1">MM-2020</strain>
        <tissue evidence="1">Muscle</tissue>
    </source>
</reference>
<dbReference type="AlphaFoldDB" id="A0A9D4BA02"/>
<keyword evidence="2" id="KW-1185">Reference proteome</keyword>
<organism evidence="1 2">
    <name type="scientific">Mauremys mutica</name>
    <name type="common">yellowpond turtle</name>
    <dbReference type="NCBI Taxonomy" id="74926"/>
    <lineage>
        <taxon>Eukaryota</taxon>
        <taxon>Metazoa</taxon>
        <taxon>Chordata</taxon>
        <taxon>Craniata</taxon>
        <taxon>Vertebrata</taxon>
        <taxon>Euteleostomi</taxon>
        <taxon>Archelosauria</taxon>
        <taxon>Testudinata</taxon>
        <taxon>Testudines</taxon>
        <taxon>Cryptodira</taxon>
        <taxon>Durocryptodira</taxon>
        <taxon>Testudinoidea</taxon>
        <taxon>Geoemydidae</taxon>
        <taxon>Geoemydinae</taxon>
        <taxon>Mauremys</taxon>
    </lineage>
</organism>
<comment type="caution">
    <text evidence="1">The sequence shown here is derived from an EMBL/GenBank/DDBJ whole genome shotgun (WGS) entry which is preliminary data.</text>
</comment>
<evidence type="ECO:0000313" key="2">
    <source>
        <dbReference type="Proteomes" id="UP000827986"/>
    </source>
</evidence>
<protein>
    <submittedName>
        <fullName evidence="1">Uncharacterized protein</fullName>
    </submittedName>
</protein>
<evidence type="ECO:0000313" key="1">
    <source>
        <dbReference type="EMBL" id="KAH1186346.1"/>
    </source>
</evidence>
<sequence>MGGSKSRPNQAAFPANTIISPPGINTEVIRSSALFCSALTRLCSVETARRADTVWNCGVQGRDRAD</sequence>
<gene>
    <name evidence="1" type="ORF">KIL84_019095</name>
</gene>